<evidence type="ECO:0000313" key="12">
    <source>
        <dbReference type="Proteomes" id="UP001232536"/>
    </source>
</evidence>
<dbReference type="InterPro" id="IPR036390">
    <property type="entry name" value="WH_DNA-bd_sf"/>
</dbReference>
<dbReference type="EMBL" id="JAUQYP010000001">
    <property type="protein sequence ID" value="MDO8108099.1"/>
    <property type="molecule type" value="Genomic_DNA"/>
</dbReference>
<evidence type="ECO:0000313" key="11">
    <source>
        <dbReference type="EMBL" id="MDO8108099.1"/>
    </source>
</evidence>
<dbReference type="Gene3D" id="1.10.10.10">
    <property type="entry name" value="Winged helix-like DNA-binding domain superfamily/Winged helix DNA-binding domain"/>
    <property type="match status" value="1"/>
</dbReference>
<dbReference type="InterPro" id="IPR043135">
    <property type="entry name" value="Fur_C"/>
</dbReference>
<evidence type="ECO:0000256" key="7">
    <source>
        <dbReference type="ARBA" id="ARBA00022833"/>
    </source>
</evidence>
<comment type="subunit">
    <text evidence="3">Homodimer.</text>
</comment>
<sequence length="141" mass="15317">MQRMTRQRSAVTEALDELDDFRSAQQLHELLRARGTEIGLATVYRTLAALADEGVVDVLRTSDGEQVFRRCARSEHHHHLVCRQCGRAEEIDGPGVEAWADRTGAAHGFSAIEHTVELTGVCADCRAAQGGLSSGPGPHDD</sequence>
<accession>A0ABT9DCQ5</accession>
<protein>
    <submittedName>
        <fullName evidence="11">Fur family transcriptional regulator</fullName>
    </submittedName>
</protein>
<dbReference type="Pfam" id="PF01475">
    <property type="entry name" value="FUR"/>
    <property type="match status" value="1"/>
</dbReference>
<keyword evidence="5" id="KW-0678">Repressor</keyword>
<keyword evidence="10" id="KW-0804">Transcription</keyword>
<evidence type="ECO:0000256" key="10">
    <source>
        <dbReference type="ARBA" id="ARBA00023163"/>
    </source>
</evidence>
<keyword evidence="12" id="KW-1185">Reference proteome</keyword>
<reference evidence="11 12" key="1">
    <citation type="submission" date="2023-07" db="EMBL/GenBank/DDBJ databases">
        <title>Description of novel actinomycetes strains, isolated from tidal flat sediment.</title>
        <authorList>
            <person name="Lu C."/>
        </authorList>
    </citation>
    <scope>NUCLEOTIDE SEQUENCE [LARGE SCALE GENOMIC DNA]</scope>
    <source>
        <strain evidence="11 12">SYSU T00b441</strain>
    </source>
</reference>
<dbReference type="Gene3D" id="3.30.1490.190">
    <property type="match status" value="1"/>
</dbReference>
<gene>
    <name evidence="11" type="ORF">Q6348_12930</name>
</gene>
<organism evidence="11 12">
    <name type="scientific">Actinotalea lenta</name>
    <dbReference type="NCBI Taxonomy" id="3064654"/>
    <lineage>
        <taxon>Bacteria</taxon>
        <taxon>Bacillati</taxon>
        <taxon>Actinomycetota</taxon>
        <taxon>Actinomycetes</taxon>
        <taxon>Micrococcales</taxon>
        <taxon>Cellulomonadaceae</taxon>
        <taxon>Actinotalea</taxon>
    </lineage>
</organism>
<dbReference type="PANTHER" id="PTHR33202:SF2">
    <property type="entry name" value="FERRIC UPTAKE REGULATION PROTEIN"/>
    <property type="match status" value="1"/>
</dbReference>
<keyword evidence="8" id="KW-0805">Transcription regulation</keyword>
<dbReference type="InterPro" id="IPR002481">
    <property type="entry name" value="FUR"/>
</dbReference>
<dbReference type="InterPro" id="IPR036388">
    <property type="entry name" value="WH-like_DNA-bd_sf"/>
</dbReference>
<comment type="similarity">
    <text evidence="2">Belongs to the Fur family.</text>
</comment>
<evidence type="ECO:0000256" key="8">
    <source>
        <dbReference type="ARBA" id="ARBA00023015"/>
    </source>
</evidence>
<keyword evidence="4" id="KW-0963">Cytoplasm</keyword>
<comment type="subcellular location">
    <subcellularLocation>
        <location evidence="1">Cytoplasm</location>
    </subcellularLocation>
</comment>
<evidence type="ECO:0000256" key="5">
    <source>
        <dbReference type="ARBA" id="ARBA00022491"/>
    </source>
</evidence>
<evidence type="ECO:0000256" key="9">
    <source>
        <dbReference type="ARBA" id="ARBA00023125"/>
    </source>
</evidence>
<dbReference type="SUPFAM" id="SSF46785">
    <property type="entry name" value="Winged helix' DNA-binding domain"/>
    <property type="match status" value="1"/>
</dbReference>
<dbReference type="PANTHER" id="PTHR33202">
    <property type="entry name" value="ZINC UPTAKE REGULATION PROTEIN"/>
    <property type="match status" value="1"/>
</dbReference>
<dbReference type="RefSeq" id="WP_304601687.1">
    <property type="nucleotide sequence ID" value="NZ_JAUQYP010000001.1"/>
</dbReference>
<evidence type="ECO:0000256" key="6">
    <source>
        <dbReference type="ARBA" id="ARBA00022723"/>
    </source>
</evidence>
<evidence type="ECO:0000256" key="2">
    <source>
        <dbReference type="ARBA" id="ARBA00007957"/>
    </source>
</evidence>
<comment type="caution">
    <text evidence="11">The sequence shown here is derived from an EMBL/GenBank/DDBJ whole genome shotgun (WGS) entry which is preliminary data.</text>
</comment>
<keyword evidence="7" id="KW-0862">Zinc</keyword>
<keyword evidence="9" id="KW-0238">DNA-binding</keyword>
<name>A0ABT9DCQ5_9CELL</name>
<evidence type="ECO:0000256" key="3">
    <source>
        <dbReference type="ARBA" id="ARBA00011738"/>
    </source>
</evidence>
<evidence type="ECO:0000256" key="1">
    <source>
        <dbReference type="ARBA" id="ARBA00004496"/>
    </source>
</evidence>
<dbReference type="CDD" id="cd07153">
    <property type="entry name" value="Fur_like"/>
    <property type="match status" value="1"/>
</dbReference>
<proteinExistence type="inferred from homology"/>
<dbReference type="Proteomes" id="UP001232536">
    <property type="component" value="Unassembled WGS sequence"/>
</dbReference>
<keyword evidence="6" id="KW-0479">Metal-binding</keyword>
<evidence type="ECO:0000256" key="4">
    <source>
        <dbReference type="ARBA" id="ARBA00022490"/>
    </source>
</evidence>